<dbReference type="Pfam" id="PF03016">
    <property type="entry name" value="Exostosin_GT47"/>
    <property type="match status" value="1"/>
</dbReference>
<feature type="compositionally biased region" description="Basic and acidic residues" evidence="6">
    <location>
        <begin position="151"/>
        <end position="161"/>
    </location>
</feature>
<keyword evidence="5" id="KW-0333">Golgi apparatus</keyword>
<evidence type="ECO:0000256" key="5">
    <source>
        <dbReference type="ARBA" id="ARBA00023034"/>
    </source>
</evidence>
<organism evidence="9 10">
    <name type="scientific">Dorcoceras hygrometricum</name>
    <dbReference type="NCBI Taxonomy" id="472368"/>
    <lineage>
        <taxon>Eukaryota</taxon>
        <taxon>Viridiplantae</taxon>
        <taxon>Streptophyta</taxon>
        <taxon>Embryophyta</taxon>
        <taxon>Tracheophyta</taxon>
        <taxon>Spermatophyta</taxon>
        <taxon>Magnoliopsida</taxon>
        <taxon>eudicotyledons</taxon>
        <taxon>Gunneridae</taxon>
        <taxon>Pentapetalae</taxon>
        <taxon>asterids</taxon>
        <taxon>lamiids</taxon>
        <taxon>Lamiales</taxon>
        <taxon>Gesneriaceae</taxon>
        <taxon>Didymocarpoideae</taxon>
        <taxon>Trichosporeae</taxon>
        <taxon>Loxocarpinae</taxon>
        <taxon>Dorcoceras</taxon>
    </lineage>
</organism>
<dbReference type="InterPro" id="IPR040911">
    <property type="entry name" value="Exostosin_GT47"/>
</dbReference>
<evidence type="ECO:0000256" key="2">
    <source>
        <dbReference type="ARBA" id="ARBA00010271"/>
    </source>
</evidence>
<evidence type="ECO:0000313" key="9">
    <source>
        <dbReference type="EMBL" id="KZV51155.1"/>
    </source>
</evidence>
<keyword evidence="9" id="KW-0808">Transferase</keyword>
<feature type="domain" description="Exostosin GT47" evidence="8">
    <location>
        <begin position="360"/>
        <end position="640"/>
    </location>
</feature>
<evidence type="ECO:0000256" key="6">
    <source>
        <dbReference type="SAM" id="MobiDB-lite"/>
    </source>
</evidence>
<gene>
    <name evidence="9" type="ORF">F511_06219</name>
</gene>
<dbReference type="InterPro" id="IPR004263">
    <property type="entry name" value="Exostosin"/>
</dbReference>
<evidence type="ECO:0000313" key="10">
    <source>
        <dbReference type="Proteomes" id="UP000250235"/>
    </source>
</evidence>
<evidence type="ECO:0000256" key="1">
    <source>
        <dbReference type="ARBA" id="ARBA00004323"/>
    </source>
</evidence>
<evidence type="ECO:0000256" key="7">
    <source>
        <dbReference type="SAM" id="Phobius"/>
    </source>
</evidence>
<feature type="compositionally biased region" description="Acidic residues" evidence="6">
    <location>
        <begin position="115"/>
        <end position="125"/>
    </location>
</feature>
<name>A0A2Z7CXS7_9LAMI</name>
<feature type="region of interest" description="Disordered" evidence="6">
    <location>
        <begin position="91"/>
        <end position="161"/>
    </location>
</feature>
<keyword evidence="7" id="KW-0812">Transmembrane</keyword>
<keyword evidence="4" id="KW-0735">Signal-anchor</keyword>
<dbReference type="GO" id="GO:0016757">
    <property type="term" value="F:glycosyltransferase activity"/>
    <property type="evidence" value="ECO:0007669"/>
    <property type="project" value="UniProtKB-KW"/>
</dbReference>
<protein>
    <submittedName>
        <fullName evidence="9">Putative glycosyltransferase-like</fullName>
    </submittedName>
</protein>
<evidence type="ECO:0000256" key="4">
    <source>
        <dbReference type="ARBA" id="ARBA00022968"/>
    </source>
</evidence>
<dbReference type="PANTHER" id="PTHR11062">
    <property type="entry name" value="EXOSTOSIN HEPARAN SULFATE GLYCOSYLTRANSFERASE -RELATED"/>
    <property type="match status" value="1"/>
</dbReference>
<reference evidence="9 10" key="1">
    <citation type="journal article" date="2015" name="Proc. Natl. Acad. Sci. U.S.A.">
        <title>The resurrection genome of Boea hygrometrica: A blueprint for survival of dehydration.</title>
        <authorList>
            <person name="Xiao L."/>
            <person name="Yang G."/>
            <person name="Zhang L."/>
            <person name="Yang X."/>
            <person name="Zhao S."/>
            <person name="Ji Z."/>
            <person name="Zhou Q."/>
            <person name="Hu M."/>
            <person name="Wang Y."/>
            <person name="Chen M."/>
            <person name="Xu Y."/>
            <person name="Jin H."/>
            <person name="Xiao X."/>
            <person name="Hu G."/>
            <person name="Bao F."/>
            <person name="Hu Y."/>
            <person name="Wan P."/>
            <person name="Li L."/>
            <person name="Deng X."/>
            <person name="Kuang T."/>
            <person name="Xiang C."/>
            <person name="Zhu J.K."/>
            <person name="Oliver M.J."/>
            <person name="He Y."/>
        </authorList>
    </citation>
    <scope>NUCLEOTIDE SEQUENCE [LARGE SCALE GENOMIC DNA]</scope>
    <source>
        <strain evidence="10">cv. XS01</strain>
    </source>
</reference>
<feature type="transmembrane region" description="Helical" evidence="7">
    <location>
        <begin position="12"/>
        <end position="33"/>
    </location>
</feature>
<dbReference type="AlphaFoldDB" id="A0A2Z7CXS7"/>
<evidence type="ECO:0000259" key="8">
    <source>
        <dbReference type="Pfam" id="PF03016"/>
    </source>
</evidence>
<keyword evidence="10" id="KW-1185">Reference proteome</keyword>
<keyword evidence="7" id="KW-1133">Transmembrane helix</keyword>
<comment type="subcellular location">
    <subcellularLocation>
        <location evidence="1">Golgi apparatus membrane</location>
        <topology evidence="1">Single-pass type II membrane protein</topology>
    </subcellularLocation>
</comment>
<dbReference type="PANTHER" id="PTHR11062:SF108">
    <property type="entry name" value="EXOSTOSIN FAMILY PROTEIN"/>
    <property type="match status" value="1"/>
</dbReference>
<dbReference type="EMBL" id="KQ991968">
    <property type="protein sequence ID" value="KZV51155.1"/>
    <property type="molecule type" value="Genomic_DNA"/>
</dbReference>
<keyword evidence="3" id="KW-0328">Glycosyltransferase</keyword>
<sequence>MGNEFGYKSLVRVKSVVLMAGLTFALVLFAQLFNLQEFKSLWSLFSAEKNDVEQGLFIYHNISRNSTFPSVLDAANADVSDLISTATQVSDEMVSGESNVKDTSDPENIKPFVDTLDDDLDPEDEFPSKDDSDPENMKIFVDTSDDDFDPKDEFPSNDFIEHNDDTKVLGVIKGNISKQENPPEVELPLPNYTSKSDFKPGHDVVIGRGSLPPSNSHFLSTSPKNLEKTPSDDVNSMSVTISTMRKDAEHMPEKNGSPKILEMGLSNPVNDSFFSSIPATIERVNEPERLVVPISKMNNMMLSSYGSYKAVPRWSSAADKELRNVKSMIENAATIEKDPHFDVSLYRNFSAFKRSYELMEQVLKVYIYAEGERPIFHQASLKGIYASEGWFMKQLKSNKRFLTKNMNKAHLFYLPFSSRLLQRALYVPNSHSRDNLVQRLSDYVSVLKTKYGSWNRTDGADHFLVACHDWAPAETRIVMANCIRSLCNTDIKEGFRIGKDVSLPVSSVRSVQNPLLQLGGKPASQRRVLAFFAGNMHGHLRPILLNYWENKDPDMKIFGPLRKAKREMTYAQYMKSSKYCISAKGYQVHTPRVVEAIFYECVPVIISDNYVPPFFETLNWESFAVFVLEKDIPNLKTILLSISETRYRLMQQRVKLVQQHFLWHSKPVKYDVFYMILHSIWHTRVFQT</sequence>
<dbReference type="OrthoDB" id="1924787at2759"/>
<feature type="region of interest" description="Disordered" evidence="6">
    <location>
        <begin position="210"/>
        <end position="235"/>
    </location>
</feature>
<dbReference type="GO" id="GO:0000139">
    <property type="term" value="C:Golgi membrane"/>
    <property type="evidence" value="ECO:0007669"/>
    <property type="project" value="UniProtKB-SubCell"/>
</dbReference>
<feature type="compositionally biased region" description="Polar residues" evidence="6">
    <location>
        <begin position="212"/>
        <end position="224"/>
    </location>
</feature>
<accession>A0A2Z7CXS7</accession>
<comment type="similarity">
    <text evidence="2">Belongs to the glycosyltransferase 47 family.</text>
</comment>
<proteinExistence type="inferred from homology"/>
<feature type="compositionally biased region" description="Basic and acidic residues" evidence="6">
    <location>
        <begin position="99"/>
        <end position="108"/>
    </location>
</feature>
<dbReference type="Proteomes" id="UP000250235">
    <property type="component" value="Unassembled WGS sequence"/>
</dbReference>
<evidence type="ECO:0000256" key="3">
    <source>
        <dbReference type="ARBA" id="ARBA00022676"/>
    </source>
</evidence>
<keyword evidence="7" id="KW-0472">Membrane</keyword>